<comment type="caution">
    <text evidence="1">The sequence shown here is derived from an EMBL/GenBank/DDBJ whole genome shotgun (WGS) entry which is preliminary data.</text>
</comment>
<sequence length="110" mass="12139">MAVGWHGLADLTYGLYDSLLSDGFHTLESCTPEDYACAKQLRAWPPRRQHDLHATSPQHADCIRVAISCYSCLNLGLRTIWFAIVTTVCDVQTRASPDSGSSLVIQKTTI</sequence>
<dbReference type="AlphaFoldDB" id="A0A3M2RY20"/>
<proteinExistence type="predicted"/>
<gene>
    <name evidence="1" type="ORF">CDV36_010334</name>
</gene>
<organism evidence="1 2">
    <name type="scientific">Fusarium kuroshium</name>
    <dbReference type="NCBI Taxonomy" id="2010991"/>
    <lineage>
        <taxon>Eukaryota</taxon>
        <taxon>Fungi</taxon>
        <taxon>Dikarya</taxon>
        <taxon>Ascomycota</taxon>
        <taxon>Pezizomycotina</taxon>
        <taxon>Sordariomycetes</taxon>
        <taxon>Hypocreomycetidae</taxon>
        <taxon>Hypocreales</taxon>
        <taxon>Nectriaceae</taxon>
        <taxon>Fusarium</taxon>
        <taxon>Fusarium solani species complex</taxon>
    </lineage>
</organism>
<accession>A0A3M2RY20</accession>
<evidence type="ECO:0000313" key="1">
    <source>
        <dbReference type="EMBL" id="RMJ10032.1"/>
    </source>
</evidence>
<protein>
    <submittedName>
        <fullName evidence="1">Uncharacterized protein</fullName>
    </submittedName>
</protein>
<name>A0A3M2RY20_9HYPO</name>
<dbReference type="Proteomes" id="UP000277212">
    <property type="component" value="Unassembled WGS sequence"/>
</dbReference>
<reference evidence="1 2" key="1">
    <citation type="submission" date="2017-06" db="EMBL/GenBank/DDBJ databases">
        <title>Comparative genomic analysis of Ambrosia Fusariam Clade fungi.</title>
        <authorList>
            <person name="Stajich J.E."/>
            <person name="Carrillo J."/>
            <person name="Kijimoto T."/>
            <person name="Eskalen A."/>
            <person name="O'Donnell K."/>
            <person name="Kasson M."/>
        </authorList>
    </citation>
    <scope>NUCLEOTIDE SEQUENCE [LARGE SCALE GENOMIC DNA]</scope>
    <source>
        <strain evidence="1">UCR3666</strain>
    </source>
</reference>
<evidence type="ECO:0000313" key="2">
    <source>
        <dbReference type="Proteomes" id="UP000277212"/>
    </source>
</evidence>
<dbReference type="EMBL" id="NKUJ01000218">
    <property type="protein sequence ID" value="RMJ10032.1"/>
    <property type="molecule type" value="Genomic_DNA"/>
</dbReference>
<keyword evidence="2" id="KW-1185">Reference proteome</keyword>
<dbReference type="OrthoDB" id="10277381at2759"/>